<dbReference type="SMART" id="SM00511">
    <property type="entry name" value="ORANGE"/>
    <property type="match status" value="1"/>
</dbReference>
<name>A0A3R7LX01_PENVA</name>
<feature type="domain" description="Orange" evidence="8">
    <location>
        <begin position="89"/>
        <end position="122"/>
    </location>
</feature>
<feature type="compositionally biased region" description="Pro residues" evidence="6">
    <location>
        <begin position="297"/>
        <end position="307"/>
    </location>
</feature>
<sequence length="316" mass="34341">MEPVSRTDQYKRVMKPLLERKRRARINRCLDELRDLLVAALQAEGETVTRLEKADILELTVRHVRRLNQRRRLTLPPGGHDPRHDALKFQQGFVAAAQQVQSFLIASPSLEPAVSSRLLTHLTSCASAMTGVPPSSGPVVPAMSRPPLMDLSMKPAHSPAPTPKILAPTPIREVYVGPQDLSMRRPSPRDDPKALEGKNSWRPWAQLRGRPSRRPSPSPPSSRRPAEARRSGSSACDEGGGAAGGPRQHLCGFVVPNYLCSCDVRACGYARLSVRLKGASNVRAPPPSPKGRGRSPIAPPSPLPPLPHAISPVSIL</sequence>
<dbReference type="Proteomes" id="UP000283509">
    <property type="component" value="Unassembled WGS sequence"/>
</dbReference>
<dbReference type="SUPFAM" id="SSF47459">
    <property type="entry name" value="HLH, helix-loop-helix DNA-binding domain"/>
    <property type="match status" value="1"/>
</dbReference>
<evidence type="ECO:0000313" key="9">
    <source>
        <dbReference type="EMBL" id="ROT66755.1"/>
    </source>
</evidence>
<dbReference type="InterPro" id="IPR050370">
    <property type="entry name" value="HES_HEY"/>
</dbReference>
<comment type="subcellular location">
    <subcellularLocation>
        <location evidence="1">Nucleus</location>
    </subcellularLocation>
</comment>
<gene>
    <name evidence="9" type="ORF">C7M84_015207</name>
</gene>
<dbReference type="FunFam" id="4.10.280.10:FF:000009">
    <property type="entry name" value="Transcription factor HES-1"/>
    <property type="match status" value="1"/>
</dbReference>
<evidence type="ECO:0000313" key="10">
    <source>
        <dbReference type="Proteomes" id="UP000283509"/>
    </source>
</evidence>
<evidence type="ECO:0000256" key="3">
    <source>
        <dbReference type="ARBA" id="ARBA00023125"/>
    </source>
</evidence>
<feature type="domain" description="BHLH" evidence="7">
    <location>
        <begin position="10"/>
        <end position="67"/>
    </location>
</feature>
<evidence type="ECO:0000256" key="4">
    <source>
        <dbReference type="ARBA" id="ARBA00023163"/>
    </source>
</evidence>
<dbReference type="SMART" id="SM00353">
    <property type="entry name" value="HLH"/>
    <property type="match status" value="1"/>
</dbReference>
<dbReference type="PROSITE" id="PS51054">
    <property type="entry name" value="ORANGE"/>
    <property type="match status" value="1"/>
</dbReference>
<keyword evidence="3" id="KW-0238">DNA-binding</keyword>
<reference evidence="9 10" key="1">
    <citation type="submission" date="2018-04" db="EMBL/GenBank/DDBJ databases">
        <authorList>
            <person name="Zhang X."/>
            <person name="Yuan J."/>
            <person name="Li F."/>
            <person name="Xiang J."/>
        </authorList>
    </citation>
    <scope>NUCLEOTIDE SEQUENCE [LARGE SCALE GENOMIC DNA]</scope>
    <source>
        <tissue evidence="9">Muscle</tissue>
    </source>
</reference>
<dbReference type="GO" id="GO:0005634">
    <property type="term" value="C:nucleus"/>
    <property type="evidence" value="ECO:0007669"/>
    <property type="project" value="UniProtKB-SubCell"/>
</dbReference>
<comment type="caution">
    <text evidence="9">The sequence shown here is derived from an EMBL/GenBank/DDBJ whole genome shotgun (WGS) entry which is preliminary data.</text>
</comment>
<evidence type="ECO:0000259" key="7">
    <source>
        <dbReference type="PROSITE" id="PS50888"/>
    </source>
</evidence>
<dbReference type="InterPro" id="IPR036638">
    <property type="entry name" value="HLH_DNA-bd_sf"/>
</dbReference>
<dbReference type="GO" id="GO:0046983">
    <property type="term" value="F:protein dimerization activity"/>
    <property type="evidence" value="ECO:0007669"/>
    <property type="project" value="InterPro"/>
</dbReference>
<dbReference type="GO" id="GO:1990837">
    <property type="term" value="F:sequence-specific double-stranded DNA binding"/>
    <property type="evidence" value="ECO:0007669"/>
    <property type="project" value="UniProtKB-ARBA"/>
</dbReference>
<protein>
    <submittedName>
        <fullName evidence="9">Putative enhancer of split mbeta protein-like</fullName>
    </submittedName>
</protein>
<proteinExistence type="predicted"/>
<keyword evidence="4" id="KW-0804">Transcription</keyword>
<accession>A0A3R7LX01</accession>
<dbReference type="PANTHER" id="PTHR10985">
    <property type="entry name" value="BASIC HELIX-LOOP-HELIX TRANSCRIPTION FACTOR, HES-RELATED"/>
    <property type="match status" value="1"/>
</dbReference>
<evidence type="ECO:0000256" key="6">
    <source>
        <dbReference type="SAM" id="MobiDB-lite"/>
    </source>
</evidence>
<dbReference type="Gene3D" id="4.10.280.10">
    <property type="entry name" value="Helix-loop-helix DNA-binding domain"/>
    <property type="match status" value="1"/>
</dbReference>
<evidence type="ECO:0000256" key="1">
    <source>
        <dbReference type="ARBA" id="ARBA00004123"/>
    </source>
</evidence>
<keyword evidence="2" id="KW-0805">Transcription regulation</keyword>
<evidence type="ECO:0000256" key="5">
    <source>
        <dbReference type="ARBA" id="ARBA00023242"/>
    </source>
</evidence>
<dbReference type="GO" id="GO:0006355">
    <property type="term" value="P:regulation of DNA-templated transcription"/>
    <property type="evidence" value="ECO:0007669"/>
    <property type="project" value="InterPro"/>
</dbReference>
<dbReference type="PROSITE" id="PS50888">
    <property type="entry name" value="BHLH"/>
    <property type="match status" value="1"/>
</dbReference>
<dbReference type="InterPro" id="IPR003650">
    <property type="entry name" value="Orange_dom"/>
</dbReference>
<evidence type="ECO:0000259" key="8">
    <source>
        <dbReference type="PROSITE" id="PS51054"/>
    </source>
</evidence>
<dbReference type="InterPro" id="IPR011598">
    <property type="entry name" value="bHLH_dom"/>
</dbReference>
<feature type="region of interest" description="Disordered" evidence="6">
    <location>
        <begin position="133"/>
        <end position="245"/>
    </location>
</feature>
<evidence type="ECO:0000256" key="2">
    <source>
        <dbReference type="ARBA" id="ARBA00023015"/>
    </source>
</evidence>
<keyword evidence="5" id="KW-0539">Nucleus</keyword>
<keyword evidence="10" id="KW-1185">Reference proteome</keyword>
<feature type="region of interest" description="Disordered" evidence="6">
    <location>
        <begin position="280"/>
        <end position="316"/>
    </location>
</feature>
<dbReference type="Pfam" id="PF00010">
    <property type="entry name" value="HLH"/>
    <property type="match status" value="1"/>
</dbReference>
<dbReference type="EMBL" id="QCYY01002892">
    <property type="protein sequence ID" value="ROT66755.1"/>
    <property type="molecule type" value="Genomic_DNA"/>
</dbReference>
<dbReference type="AlphaFoldDB" id="A0A3R7LX01"/>
<reference evidence="9 10" key="2">
    <citation type="submission" date="2019-01" db="EMBL/GenBank/DDBJ databases">
        <title>The decoding of complex shrimp genome reveals the adaptation for benthos swimmer, frequently molting mechanism and breeding impact on genome.</title>
        <authorList>
            <person name="Sun Y."/>
            <person name="Gao Y."/>
            <person name="Yu Y."/>
        </authorList>
    </citation>
    <scope>NUCLEOTIDE SEQUENCE [LARGE SCALE GENOMIC DNA]</scope>
    <source>
        <tissue evidence="9">Muscle</tissue>
    </source>
</reference>
<dbReference type="CDD" id="cd19741">
    <property type="entry name" value="bHLH-O_ESMB_like"/>
    <property type="match status" value="1"/>
</dbReference>
<feature type="compositionally biased region" description="Basic and acidic residues" evidence="6">
    <location>
        <begin position="187"/>
        <end position="196"/>
    </location>
</feature>
<organism evidence="9 10">
    <name type="scientific">Penaeus vannamei</name>
    <name type="common">Whiteleg shrimp</name>
    <name type="synonym">Litopenaeus vannamei</name>
    <dbReference type="NCBI Taxonomy" id="6689"/>
    <lineage>
        <taxon>Eukaryota</taxon>
        <taxon>Metazoa</taxon>
        <taxon>Ecdysozoa</taxon>
        <taxon>Arthropoda</taxon>
        <taxon>Crustacea</taxon>
        <taxon>Multicrustacea</taxon>
        <taxon>Malacostraca</taxon>
        <taxon>Eumalacostraca</taxon>
        <taxon>Eucarida</taxon>
        <taxon>Decapoda</taxon>
        <taxon>Dendrobranchiata</taxon>
        <taxon>Penaeoidea</taxon>
        <taxon>Penaeidae</taxon>
        <taxon>Penaeus</taxon>
    </lineage>
</organism>
<dbReference type="Pfam" id="PF07527">
    <property type="entry name" value="Hairy_orange"/>
    <property type="match status" value="1"/>
</dbReference>
<dbReference type="OrthoDB" id="6371181at2759"/>